<evidence type="ECO:0000313" key="13">
    <source>
        <dbReference type="Proteomes" id="UP001465668"/>
    </source>
</evidence>
<evidence type="ECO:0000256" key="2">
    <source>
        <dbReference type="ARBA" id="ARBA00022257"/>
    </source>
</evidence>
<comment type="caution">
    <text evidence="12">The sequence shown here is derived from an EMBL/GenBank/DDBJ whole genome shotgun (WGS) entry which is preliminary data.</text>
</comment>
<accession>A0ABR2XUU7</accession>
<comment type="subcellular location">
    <subcellularLocation>
        <location evidence="1">Nucleus</location>
    </subcellularLocation>
</comment>
<dbReference type="Pfam" id="PF17121">
    <property type="entry name" value="zf-C3HC4_5"/>
    <property type="match status" value="1"/>
</dbReference>
<dbReference type="NCBIfam" id="TIGR00570">
    <property type="entry name" value="cdk7"/>
    <property type="match status" value="1"/>
</dbReference>
<evidence type="ECO:0000256" key="4">
    <source>
        <dbReference type="ARBA" id="ARBA00022771"/>
    </source>
</evidence>
<gene>
    <name evidence="12" type="ORF">SCAR479_05779</name>
</gene>
<keyword evidence="3" id="KW-0479">Metal-binding</keyword>
<proteinExistence type="predicted"/>
<dbReference type="Gene3D" id="3.30.40.10">
    <property type="entry name" value="Zinc/RING finger domain, C3HC4 (zinc finger)"/>
    <property type="match status" value="1"/>
</dbReference>
<evidence type="ECO:0000256" key="3">
    <source>
        <dbReference type="ARBA" id="ARBA00022723"/>
    </source>
</evidence>
<dbReference type="Proteomes" id="UP001465668">
    <property type="component" value="Unassembled WGS sequence"/>
</dbReference>
<dbReference type="EMBL" id="JARVKM010000021">
    <property type="protein sequence ID" value="KAK9777386.1"/>
    <property type="molecule type" value="Genomic_DNA"/>
</dbReference>
<evidence type="ECO:0000256" key="10">
    <source>
        <dbReference type="SAM" id="MobiDB-lite"/>
    </source>
</evidence>
<reference evidence="12 13" key="1">
    <citation type="submission" date="2024-02" db="EMBL/GenBank/DDBJ databases">
        <title>First draft genome assembly of two strains of Seiridium cardinale.</title>
        <authorList>
            <person name="Emiliani G."/>
            <person name="Scali E."/>
        </authorList>
    </citation>
    <scope>NUCLEOTIDE SEQUENCE [LARGE SCALE GENOMIC DNA]</scope>
    <source>
        <strain evidence="12 13">BM-138-000479</strain>
    </source>
</reference>
<dbReference type="Pfam" id="PF06391">
    <property type="entry name" value="MAT1"/>
    <property type="match status" value="1"/>
</dbReference>
<feature type="region of interest" description="Disordered" evidence="10">
    <location>
        <begin position="241"/>
        <end position="265"/>
    </location>
</feature>
<dbReference type="PANTHER" id="PTHR12683">
    <property type="entry name" value="CDK-ACTIVATING KINASE ASSEMBLY FACTOR MAT1"/>
    <property type="match status" value="1"/>
</dbReference>
<dbReference type="InterPro" id="IPR017907">
    <property type="entry name" value="Znf_RING_CS"/>
</dbReference>
<evidence type="ECO:0000256" key="1">
    <source>
        <dbReference type="ARBA" id="ARBA00004123"/>
    </source>
</evidence>
<evidence type="ECO:0000256" key="8">
    <source>
        <dbReference type="ARBA" id="ARBA00033277"/>
    </source>
</evidence>
<sequence length="445" mass="49173">MHPVPYIFTSTAYPTFQNTESYDGSLSSVYALVAPIRPLPPLLAALNIRFLAAAPLGIGATLVTMSRRPGGGSTFARPSNTTAENVIPEDICPVCKRNRYLNTSMTFKINPECYHPMCSQCVETIFKSGPAQCPYASCNKTLRLKGFREAMFADLTIQREVDIRKRVAAVFNNTQDDFETLRDYNNYLQEVEDLTFSLVYGEDSDRMEAEAKLVDYEQQHKAEIERNKKKGTEAEALRLRRQKDADAASEARKVELQRQEDEARAEEAKLNQEVMEALQRGEAGSAAEIQARIMANKKAKLARMNGDHFGASLDAPGSRGISIRGLRQKKTGPSAEEGDRNKPYSPYAGIHLEPTRYTLQGDYENPHLIKAKADKAHQVGGYSTQEYMARAMFEAFAGLGVMVGEEKASEQRSAGTAGARDAAAKNKTSGLLTTGLRTEIDDAFV</sequence>
<dbReference type="CDD" id="cd16573">
    <property type="entry name" value="RING-HC_TFB3-like"/>
    <property type="match status" value="1"/>
</dbReference>
<dbReference type="PROSITE" id="PS50089">
    <property type="entry name" value="ZF_RING_2"/>
    <property type="match status" value="1"/>
</dbReference>
<dbReference type="InterPro" id="IPR004575">
    <property type="entry name" value="MAT1/Tfb3"/>
</dbReference>
<dbReference type="SUPFAM" id="SSF57850">
    <property type="entry name" value="RING/U-box"/>
    <property type="match status" value="1"/>
</dbReference>
<keyword evidence="13" id="KW-1185">Reference proteome</keyword>
<feature type="region of interest" description="Disordered" evidence="10">
    <location>
        <begin position="312"/>
        <end position="348"/>
    </location>
</feature>
<organism evidence="12 13">
    <name type="scientific">Seiridium cardinale</name>
    <dbReference type="NCBI Taxonomy" id="138064"/>
    <lineage>
        <taxon>Eukaryota</taxon>
        <taxon>Fungi</taxon>
        <taxon>Dikarya</taxon>
        <taxon>Ascomycota</taxon>
        <taxon>Pezizomycotina</taxon>
        <taxon>Sordariomycetes</taxon>
        <taxon>Xylariomycetidae</taxon>
        <taxon>Amphisphaeriales</taxon>
        <taxon>Sporocadaceae</taxon>
        <taxon>Seiridium</taxon>
    </lineage>
</organism>
<evidence type="ECO:0000256" key="9">
    <source>
        <dbReference type="PROSITE-ProRule" id="PRU00175"/>
    </source>
</evidence>
<dbReference type="PROSITE" id="PS00518">
    <property type="entry name" value="ZF_RING_1"/>
    <property type="match status" value="1"/>
</dbReference>
<protein>
    <recommendedName>
        <fullName evidence="2">RNA polymerase II transcription factor B subunit 3</fullName>
    </recommendedName>
    <alternativeName>
        <fullName evidence="8">RNA polymerase II transcription factor B 38 kDa subunit</fullName>
    </alternativeName>
    <alternativeName>
        <fullName evidence="7">RNA polymerase II transcription factor B p38 subunit</fullName>
    </alternativeName>
</protein>
<dbReference type="PANTHER" id="PTHR12683:SF13">
    <property type="entry name" value="CDK-ACTIVATING KINASE ASSEMBLY FACTOR MAT1"/>
    <property type="match status" value="1"/>
</dbReference>
<keyword evidence="6" id="KW-0539">Nucleus</keyword>
<feature type="domain" description="RING-type" evidence="11">
    <location>
        <begin position="92"/>
        <end position="134"/>
    </location>
</feature>
<keyword evidence="4 9" id="KW-0863">Zinc-finger</keyword>
<evidence type="ECO:0000256" key="7">
    <source>
        <dbReference type="ARBA" id="ARBA00029873"/>
    </source>
</evidence>
<keyword evidence="5" id="KW-0862">Zinc</keyword>
<evidence type="ECO:0000259" key="11">
    <source>
        <dbReference type="PROSITE" id="PS50089"/>
    </source>
</evidence>
<evidence type="ECO:0000256" key="5">
    <source>
        <dbReference type="ARBA" id="ARBA00022833"/>
    </source>
</evidence>
<name>A0ABR2XUU7_9PEZI</name>
<evidence type="ECO:0000256" key="6">
    <source>
        <dbReference type="ARBA" id="ARBA00023242"/>
    </source>
</evidence>
<dbReference type="InterPro" id="IPR015877">
    <property type="entry name" value="MAT1_centre"/>
</dbReference>
<dbReference type="InterPro" id="IPR013083">
    <property type="entry name" value="Znf_RING/FYVE/PHD"/>
</dbReference>
<dbReference type="InterPro" id="IPR001841">
    <property type="entry name" value="Znf_RING"/>
</dbReference>
<evidence type="ECO:0000313" key="12">
    <source>
        <dbReference type="EMBL" id="KAK9777386.1"/>
    </source>
</evidence>